<feature type="chain" id="PRO_5038678780" evidence="1">
    <location>
        <begin position="22"/>
        <end position="258"/>
    </location>
</feature>
<reference evidence="2 3" key="1">
    <citation type="submission" date="2018-10" db="EMBL/GenBank/DDBJ databases">
        <title>Genomic Encyclopedia of Archaeal and Bacterial Type Strains, Phase II (KMG-II): from individual species to whole genera.</title>
        <authorList>
            <person name="Goeker M."/>
        </authorList>
    </citation>
    <scope>NUCLEOTIDE SEQUENCE [LARGE SCALE GENOMIC DNA]</scope>
    <source>
        <strain evidence="2 3">DSM 14954</strain>
    </source>
</reference>
<gene>
    <name evidence="2" type="ORF">C8N24_5879</name>
</gene>
<proteinExistence type="predicted"/>
<evidence type="ECO:0000256" key="1">
    <source>
        <dbReference type="SAM" id="SignalP"/>
    </source>
</evidence>
<evidence type="ECO:0000313" key="3">
    <source>
        <dbReference type="Proteomes" id="UP000278962"/>
    </source>
</evidence>
<dbReference type="AlphaFoldDB" id="A0A660L1N4"/>
<dbReference type="RefSeq" id="WP_121256801.1">
    <property type="nucleotide sequence ID" value="NZ_RBIL01000002.1"/>
</dbReference>
<comment type="caution">
    <text evidence="2">The sequence shown here is derived from an EMBL/GenBank/DDBJ whole genome shotgun (WGS) entry which is preliminary data.</text>
</comment>
<evidence type="ECO:0000313" key="2">
    <source>
        <dbReference type="EMBL" id="RKQ87847.1"/>
    </source>
</evidence>
<name>A0A660L1N4_9ACTN</name>
<protein>
    <submittedName>
        <fullName evidence="2">Uncharacterized protein</fullName>
    </submittedName>
</protein>
<keyword evidence="1" id="KW-0732">Signal</keyword>
<organism evidence="2 3">
    <name type="scientific">Solirubrobacter pauli</name>
    <dbReference type="NCBI Taxonomy" id="166793"/>
    <lineage>
        <taxon>Bacteria</taxon>
        <taxon>Bacillati</taxon>
        <taxon>Actinomycetota</taxon>
        <taxon>Thermoleophilia</taxon>
        <taxon>Solirubrobacterales</taxon>
        <taxon>Solirubrobacteraceae</taxon>
        <taxon>Solirubrobacter</taxon>
    </lineage>
</organism>
<keyword evidence="3" id="KW-1185">Reference proteome</keyword>
<feature type="signal peptide" evidence="1">
    <location>
        <begin position="1"/>
        <end position="21"/>
    </location>
</feature>
<accession>A0A660L1N4</accession>
<sequence>MVRTIVLALAALLLVPAAAAALPPANPPDVAKLKAKGVQVDWPLTASVELTAYHVVALEVRSRTPVTVSLVVVGRNGRPLRSLARKTLRHGRVDHYMAGHQGRRLALRLDVGKQRYWSWIVVRRDTRPTLSCEHGPETAPTLQLGKGLRSGQRFTVGLRNAGRCPAGGTLGDTRWLRPTAAGWEPIPVDCAYDYVITPERPGSNAICDRVLLTEVIGPGRTFTETRTVPTGLPPGRYLLRIDSRPELPPLQAEVDVVA</sequence>
<dbReference type="Proteomes" id="UP000278962">
    <property type="component" value="Unassembled WGS sequence"/>
</dbReference>
<dbReference type="EMBL" id="RBIL01000002">
    <property type="protein sequence ID" value="RKQ87847.1"/>
    <property type="molecule type" value="Genomic_DNA"/>
</dbReference>